<evidence type="ECO:0000256" key="1">
    <source>
        <dbReference type="SAM" id="SignalP"/>
    </source>
</evidence>
<dbReference type="RefSeq" id="WP_348714676.1">
    <property type="nucleotide sequence ID" value="NZ_CAXJIO010000010.1"/>
</dbReference>
<reference evidence="2 3" key="1">
    <citation type="submission" date="2024-05" db="EMBL/GenBank/DDBJ databases">
        <authorList>
            <person name="Duchaud E."/>
        </authorList>
    </citation>
    <scope>NUCLEOTIDE SEQUENCE [LARGE SCALE GENOMIC DNA]</scope>
    <source>
        <strain evidence="2">Ena-SAMPLE-TAB-13-05-2024-13:56:06:370-140308</strain>
    </source>
</reference>
<name>A0ABM9P919_9FLAO</name>
<evidence type="ECO:0000313" key="2">
    <source>
        <dbReference type="EMBL" id="CAL2102006.1"/>
    </source>
</evidence>
<comment type="caution">
    <text evidence="2">The sequence shown here is derived from an EMBL/GenBank/DDBJ whole genome shotgun (WGS) entry which is preliminary data.</text>
</comment>
<dbReference type="Proteomes" id="UP001497527">
    <property type="component" value="Unassembled WGS sequence"/>
</dbReference>
<feature type="chain" id="PRO_5045589500" description="Lipoprotein" evidence="1">
    <location>
        <begin position="23"/>
        <end position="198"/>
    </location>
</feature>
<keyword evidence="1" id="KW-0732">Signal</keyword>
<keyword evidence="3" id="KW-1185">Reference proteome</keyword>
<gene>
    <name evidence="2" type="ORF">T190423A01A_10569</name>
</gene>
<dbReference type="PROSITE" id="PS51257">
    <property type="entry name" value="PROKAR_LIPOPROTEIN"/>
    <property type="match status" value="1"/>
</dbReference>
<dbReference type="EMBL" id="CAXJIO010000010">
    <property type="protein sequence ID" value="CAL2102006.1"/>
    <property type="molecule type" value="Genomic_DNA"/>
</dbReference>
<evidence type="ECO:0000313" key="3">
    <source>
        <dbReference type="Proteomes" id="UP001497527"/>
    </source>
</evidence>
<evidence type="ECO:0008006" key="4">
    <source>
        <dbReference type="Google" id="ProtNLM"/>
    </source>
</evidence>
<proteinExistence type="predicted"/>
<protein>
    <recommendedName>
        <fullName evidence="4">Lipoprotein</fullName>
    </recommendedName>
</protein>
<feature type="signal peptide" evidence="1">
    <location>
        <begin position="1"/>
        <end position="22"/>
    </location>
</feature>
<sequence>MKKLLFLTTLLTLLSCKSTVHMYVYGLKNFDVKSERDLLKVKKKFLHKERDAQIIQPPKVSEGVSLTNLAYYGKAKSILELESDNFHVVDVSSQLKSLNVEKLSGDRVEKIIINSTISISPYESGWLDRLISSAENLPKGEHRIQFTGPEFFNPGTINFQMILLTVLREIDFSKGFRISYTFDEKYNMYISSIWLTKR</sequence>
<accession>A0ABM9P919</accession>
<organism evidence="2 3">
    <name type="scientific">Tenacibaculum polynesiense</name>
    <dbReference type="NCBI Taxonomy" id="3137857"/>
    <lineage>
        <taxon>Bacteria</taxon>
        <taxon>Pseudomonadati</taxon>
        <taxon>Bacteroidota</taxon>
        <taxon>Flavobacteriia</taxon>
        <taxon>Flavobacteriales</taxon>
        <taxon>Flavobacteriaceae</taxon>
        <taxon>Tenacibaculum</taxon>
    </lineage>
</organism>